<accession>A0A5N5QSE9</accession>
<reference evidence="11 12" key="1">
    <citation type="journal article" date="2019" name="Fungal Biol. Biotechnol.">
        <title>Draft genome sequence of fastidious pathogen Ceratobasidium theobromae, which causes vascular-streak dieback in Theobroma cacao.</title>
        <authorList>
            <person name="Ali S.S."/>
            <person name="Asman A."/>
            <person name="Shao J."/>
            <person name="Firmansyah A.P."/>
            <person name="Susilo A.W."/>
            <person name="Rosmana A."/>
            <person name="McMahon P."/>
            <person name="Junaid M."/>
            <person name="Guest D."/>
            <person name="Kheng T.Y."/>
            <person name="Meinhardt L.W."/>
            <person name="Bailey B.A."/>
        </authorList>
    </citation>
    <scope>NUCLEOTIDE SEQUENCE [LARGE SCALE GENOMIC DNA]</scope>
    <source>
        <strain evidence="11 12">CT2</strain>
    </source>
</reference>
<evidence type="ECO:0000256" key="3">
    <source>
        <dbReference type="ARBA" id="ARBA00022801"/>
    </source>
</evidence>
<comment type="caution">
    <text evidence="11">The sequence shown here is derived from an EMBL/GenBank/DDBJ whole genome shotgun (WGS) entry which is preliminary data.</text>
</comment>
<dbReference type="GO" id="GO:0016787">
    <property type="term" value="F:hydrolase activity"/>
    <property type="evidence" value="ECO:0007669"/>
    <property type="project" value="UniProtKB-KW"/>
</dbReference>
<gene>
    <name evidence="11" type="ORF">CTheo_1956</name>
</gene>
<dbReference type="GO" id="GO:0004386">
    <property type="term" value="F:helicase activity"/>
    <property type="evidence" value="ECO:0007669"/>
    <property type="project" value="UniProtKB-KW"/>
</dbReference>
<feature type="region of interest" description="Disordered" evidence="6">
    <location>
        <begin position="1728"/>
        <end position="1756"/>
    </location>
</feature>
<dbReference type="SUPFAM" id="SSF52540">
    <property type="entry name" value="P-loop containing nucleoside triphosphate hydrolases"/>
    <property type="match status" value="1"/>
</dbReference>
<keyword evidence="7" id="KW-1133">Transmembrane helix</keyword>
<dbReference type="Pfam" id="PF13087">
    <property type="entry name" value="AAA_12"/>
    <property type="match status" value="1"/>
</dbReference>
<dbReference type="InterPro" id="IPR027417">
    <property type="entry name" value="P-loop_NTPase"/>
</dbReference>
<dbReference type="Proteomes" id="UP000383932">
    <property type="component" value="Unassembled WGS sequence"/>
</dbReference>
<evidence type="ECO:0000256" key="7">
    <source>
        <dbReference type="SAM" id="Phobius"/>
    </source>
</evidence>
<feature type="domain" description="RDRP core" evidence="8">
    <location>
        <begin position="109"/>
        <end position="532"/>
    </location>
</feature>
<keyword evidence="2" id="KW-0547">Nucleotide-binding</keyword>
<keyword evidence="11" id="KW-0548">Nucleotidyltransferase</keyword>
<evidence type="ECO:0000256" key="5">
    <source>
        <dbReference type="ARBA" id="ARBA00022840"/>
    </source>
</evidence>
<feature type="domain" description="DNA2/NAM7 helicase helicase" evidence="9">
    <location>
        <begin position="1374"/>
        <end position="1440"/>
    </location>
</feature>
<dbReference type="PANTHER" id="PTHR10887">
    <property type="entry name" value="DNA2/NAM7 HELICASE FAMILY"/>
    <property type="match status" value="1"/>
</dbReference>
<sequence>MSSTEIVLRSPLRPDEDSWVFTLDTPLPPARRGQGKLLRFSPEHLTLQLSEFPSNRVLNRDSADEFILASFGALRFKDNPPSAVADYIKRVLTSGFFLNGKQVANTDEELDRRIVEMCDVSKINNIAKRAKRIGLLFSGAEIDWDLDPKFTKDISDITLGEELFSDGCGLISMRLMRLLAKKKNIVHRGQRYTPSVIQIRYRGYKGVLMIHPQLDEANQHHVHFRDSMRKLKTTYDNTFSVVDYSQPYQFARLNNDIIVLLSALGVTTETLVAKQDAYFKWIESANKDITSAMNFLSALGKHKLAERVFLDGLDNEYVQKHIRSAQADEVNAFQKPETGKDRSRIFLFQSRFLFGVCDPYGLLEEGEVHVRIMEPRRAATTLSNIDLMVVRNPCLHPGDILKLRAVHHIELDHLVDCIVFSGKGKRAAPAMSSGGDLDGDRFTIVWDSDIVPKTIAQSYDYPAPKSQVDLGITRTKLAAHFANYNSMSLGRVAALHNKWARTLKGAMSPECQELNALHSQSVDGAKIYIPQKLTKPPEVEEPFVLDVLITKAHEFAASFLVEEVSQLSNLGQATAESTLKTLISLESSAFPTSTEFQIFQLCLRFAQRNHIDFKDYLNCINFDGLSAQEKYSVFVALGLDPQSHPFVWNSLLRSNIVPGFVLAEQNLSGPLPLQRLYSSEIQGRQAFFEYLKRATTDFTRKLIIIKIRKQTDDRFGVGIFIRGRHAWDEDVGVNQNVLVHAFQPSVATGGQLAKPTKNGYMIFASDGIFQLFERARGNTFIFLKFSTEHSKKDVEASIALDKISQNVQVGIIVTRQIGRIRNTKVETIEIHVISNRDRVAQEAFDLRFSHVETEQVLPRFERGEVKTYAPKSVKDLRESWVVEHIRELFRLEPLDFLEEIRAFEVQRLEDLLQYAWTHNAHSYGFYIFEVMSLRASEGLVELNQLRHWLGIDPAMVYALLKVYMVQEEGQNIFRGLDDIIVESIIASANTYSISAPMTLERLRPAITGLDFRKYSDIMWLTACSVRSLALASDILATLVETRSGIASRSRSLEYAHRHVWAVCLDRAEDADSECPCTDDGRPRRQKKAPPKVPLKKTDEERVVDAQLRIDSPTHVKLHSHVRLQAASQPERGVDPRGRPIMDGVVSGSRRGELRIHLLHTPPIDLEDIEWYLYPAGDIVTSRAMFDSVVKLQVAPNSSTALHQFITGDHHVSAIEHETSSEEGDSDQEGEGEAQPASDVPLRSTWSIDETVVDWSRFNESQKEAICSITYPLSLIWGPPGTGKTTVVVTMLRFILKSMPSGTKILMTASTHNAVDNVLSRFIQENNQHKAIPNDQILRVATEINKVHPSLRAYTMDAVLGGSTLDNPKLLKKAQKRVRDSTIVFTTCAGAGLGVLRKFKFEVVLIDEASQITEACSLIPIVKGCQKAVLVGDHVQLRPTVRLRAKALDYDVSLLERLYTGPAREGMSRVMLDTQYRFPVALARFPSIEFYQSGLKTGVPDSQFAEKFERLSRTSFPWPRAGSQDPHALDTNVFVSCKSEESYGGSSKENVGQADVVMKILKFLRTNRNATESSEPEEPLSVTILSPYSRQVKLLRSMLANDSTLSKNTEVHTIDGFQGREAEVIIFTTVRSNNNNDIGFLQDERRLNVALTRAQLARIIVGNENTLREPDSPWRKERGGEDGESGPGEGADQALSEARKLWGRAIKDCTKVELPQEAPYFASPVHAMSATPRSTRRPRASIPYGMSDPTTPLAKYSERRPDLGSLSATYPFDWEAARGKRPPPYVSSLGTGGSETLRRKLARAAVEDTTIGGELSPVKVAKKRVVRKKPWRQRVAELPSTVYEWFWDVVTLSNLPLPPPETSGRILGGALHALHFFTRYSVLRSHKEEEAGWEDMHREIHIVGGFEQEEPAPWFSWTTPVTIVLLLISLLNTLYLFTATRTYHLHLRENLVDSPRARMVRMDMTDAVRDMDTGPTPSLAWRIVRGLGAHVASAWRLLIGSKVGKSTGKNESLNVQQLDIWQPGELELALFSIYSPVHALLWMIFSSHTWFIAIILMVVVTGQIYGLSRSYEGLVKDRRILQGEVMNEYNEKFVYPRVMPIRKDACVMTHEAEMVSWRDQ</sequence>
<feature type="transmembrane region" description="Helical" evidence="7">
    <location>
        <begin position="2049"/>
        <end position="2067"/>
    </location>
</feature>
<dbReference type="GO" id="GO:0005524">
    <property type="term" value="F:ATP binding"/>
    <property type="evidence" value="ECO:0007669"/>
    <property type="project" value="UniProtKB-KW"/>
</dbReference>
<evidence type="ECO:0000259" key="9">
    <source>
        <dbReference type="Pfam" id="PF13086"/>
    </source>
</evidence>
<feature type="compositionally biased region" description="Acidic residues" evidence="6">
    <location>
        <begin position="1220"/>
        <end position="1231"/>
    </location>
</feature>
<dbReference type="InterPro" id="IPR045055">
    <property type="entry name" value="DNA2/NAM7-like"/>
</dbReference>
<dbReference type="InterPro" id="IPR057596">
    <property type="entry name" value="RDRP_core"/>
</dbReference>
<keyword evidence="11" id="KW-0808">Transferase</keyword>
<dbReference type="Pfam" id="PF13086">
    <property type="entry name" value="AAA_11"/>
    <property type="match status" value="2"/>
</dbReference>
<dbReference type="Pfam" id="PF05183">
    <property type="entry name" value="RdRP"/>
    <property type="match status" value="1"/>
</dbReference>
<dbReference type="FunFam" id="3.40.50.300:FF:000326">
    <property type="entry name" value="P-loop containing nucleoside triphosphate hydrolase"/>
    <property type="match status" value="1"/>
</dbReference>
<feature type="transmembrane region" description="Helical" evidence="7">
    <location>
        <begin position="1913"/>
        <end position="1937"/>
    </location>
</feature>
<dbReference type="OrthoDB" id="6513042at2759"/>
<keyword evidence="5" id="KW-0067">ATP-binding</keyword>
<dbReference type="GO" id="GO:0005694">
    <property type="term" value="C:chromosome"/>
    <property type="evidence" value="ECO:0007669"/>
    <property type="project" value="UniProtKB-ARBA"/>
</dbReference>
<feature type="region of interest" description="Disordered" evidence="6">
    <location>
        <begin position="1215"/>
        <end position="1240"/>
    </location>
</feature>
<comment type="similarity">
    <text evidence="1">Belongs to the DNA2/NAM7 helicase family.</text>
</comment>
<dbReference type="InterPro" id="IPR041677">
    <property type="entry name" value="DNA2/NAM7_AAA_11"/>
</dbReference>
<keyword evidence="7" id="KW-0812">Transmembrane</keyword>
<evidence type="ECO:0000313" key="12">
    <source>
        <dbReference type="Proteomes" id="UP000383932"/>
    </source>
</evidence>
<keyword evidence="3" id="KW-0378">Hydrolase</keyword>
<feature type="region of interest" description="Disordered" evidence="6">
    <location>
        <begin position="1666"/>
        <end position="1694"/>
    </location>
</feature>
<evidence type="ECO:0000256" key="1">
    <source>
        <dbReference type="ARBA" id="ARBA00007913"/>
    </source>
</evidence>
<feature type="compositionally biased region" description="Basic and acidic residues" evidence="6">
    <location>
        <begin position="1666"/>
        <end position="1680"/>
    </location>
</feature>
<dbReference type="Pfam" id="PF10332">
    <property type="entry name" value="DUF2418"/>
    <property type="match status" value="1"/>
</dbReference>
<organism evidence="11 12">
    <name type="scientific">Ceratobasidium theobromae</name>
    <dbReference type="NCBI Taxonomy" id="1582974"/>
    <lineage>
        <taxon>Eukaryota</taxon>
        <taxon>Fungi</taxon>
        <taxon>Dikarya</taxon>
        <taxon>Basidiomycota</taxon>
        <taxon>Agaricomycotina</taxon>
        <taxon>Agaricomycetes</taxon>
        <taxon>Cantharellales</taxon>
        <taxon>Ceratobasidiaceae</taxon>
        <taxon>Ceratobasidium</taxon>
    </lineage>
</organism>
<evidence type="ECO:0000259" key="8">
    <source>
        <dbReference type="Pfam" id="PF05183"/>
    </source>
</evidence>
<keyword evidence="11" id="KW-0696">RNA-directed RNA polymerase</keyword>
<dbReference type="EMBL" id="SSOP01000018">
    <property type="protein sequence ID" value="KAB5594634.1"/>
    <property type="molecule type" value="Genomic_DNA"/>
</dbReference>
<feature type="domain" description="DNA2/NAM7 helicase-like C-terminal" evidence="10">
    <location>
        <begin position="1449"/>
        <end position="1663"/>
    </location>
</feature>
<dbReference type="PANTHER" id="PTHR10887:SF495">
    <property type="entry name" value="HELICASE SENATAXIN ISOFORM X1-RELATED"/>
    <property type="match status" value="1"/>
</dbReference>
<feature type="region of interest" description="Disordered" evidence="6">
    <location>
        <begin position="1072"/>
        <end position="1096"/>
    </location>
</feature>
<dbReference type="CDD" id="cd18808">
    <property type="entry name" value="SF1_C_Upf1"/>
    <property type="match status" value="1"/>
</dbReference>
<evidence type="ECO:0000256" key="4">
    <source>
        <dbReference type="ARBA" id="ARBA00022806"/>
    </source>
</evidence>
<keyword evidence="4" id="KW-0347">Helicase</keyword>
<evidence type="ECO:0000256" key="6">
    <source>
        <dbReference type="SAM" id="MobiDB-lite"/>
    </source>
</evidence>
<protein>
    <submittedName>
        <fullName evidence="11">RNA-dependent RNA polymerase 2</fullName>
    </submittedName>
</protein>
<keyword evidence="12" id="KW-1185">Reference proteome</keyword>
<feature type="domain" description="DNA2/NAM7 helicase helicase" evidence="9">
    <location>
        <begin position="1257"/>
        <end position="1362"/>
    </location>
</feature>
<dbReference type="Gene3D" id="3.40.50.300">
    <property type="entry name" value="P-loop containing nucleotide triphosphate hydrolases"/>
    <property type="match status" value="2"/>
</dbReference>
<proteinExistence type="inferred from homology"/>
<keyword evidence="7" id="KW-0472">Membrane</keyword>
<dbReference type="GO" id="GO:0003968">
    <property type="term" value="F:RNA-directed RNA polymerase activity"/>
    <property type="evidence" value="ECO:0007669"/>
    <property type="project" value="UniProtKB-KW"/>
</dbReference>
<dbReference type="InterPro" id="IPR047187">
    <property type="entry name" value="SF1_C_Upf1"/>
</dbReference>
<evidence type="ECO:0000313" key="11">
    <source>
        <dbReference type="EMBL" id="KAB5594634.1"/>
    </source>
</evidence>
<dbReference type="InterPro" id="IPR018819">
    <property type="entry name" value="Nur1/Mug154"/>
</dbReference>
<dbReference type="InterPro" id="IPR041679">
    <property type="entry name" value="DNA2/NAM7-like_C"/>
</dbReference>
<evidence type="ECO:0000259" key="10">
    <source>
        <dbReference type="Pfam" id="PF13087"/>
    </source>
</evidence>
<evidence type="ECO:0000256" key="2">
    <source>
        <dbReference type="ARBA" id="ARBA00022741"/>
    </source>
</evidence>
<name>A0A5N5QSE9_9AGAM</name>